<evidence type="ECO:0000256" key="3">
    <source>
        <dbReference type="ARBA" id="ARBA00010617"/>
    </source>
</evidence>
<dbReference type="RefSeq" id="XP_060334406.1">
    <property type="nucleotide sequence ID" value="XM_060479930.1"/>
</dbReference>
<dbReference type="GO" id="GO:0016705">
    <property type="term" value="F:oxidoreductase activity, acting on paired donors, with incorporation or reduction of molecular oxygen"/>
    <property type="evidence" value="ECO:0007669"/>
    <property type="project" value="InterPro"/>
</dbReference>
<evidence type="ECO:0000256" key="9">
    <source>
        <dbReference type="PIRSR" id="PIRSR602401-1"/>
    </source>
</evidence>
<reference evidence="10" key="1">
    <citation type="submission" date="2023-06" db="EMBL/GenBank/DDBJ databases">
        <authorList>
            <consortium name="Lawrence Berkeley National Laboratory"/>
            <person name="Ahrendt S."/>
            <person name="Sahu N."/>
            <person name="Indic B."/>
            <person name="Wong-Bajracharya J."/>
            <person name="Merenyi Z."/>
            <person name="Ke H.-M."/>
            <person name="Monk M."/>
            <person name="Kocsube S."/>
            <person name="Drula E."/>
            <person name="Lipzen A."/>
            <person name="Balint B."/>
            <person name="Henrissat B."/>
            <person name="Andreopoulos B."/>
            <person name="Martin F.M."/>
            <person name="Harder C.B."/>
            <person name="Rigling D."/>
            <person name="Ford K.L."/>
            <person name="Foster G.D."/>
            <person name="Pangilinan J."/>
            <person name="Papanicolaou A."/>
            <person name="Barry K."/>
            <person name="LaButti K."/>
            <person name="Viragh M."/>
            <person name="Koriabine M."/>
            <person name="Yan M."/>
            <person name="Riley R."/>
            <person name="Champramary S."/>
            <person name="Plett K.L."/>
            <person name="Tsai I.J."/>
            <person name="Slot J."/>
            <person name="Sipos G."/>
            <person name="Plett J."/>
            <person name="Nagy L.G."/>
            <person name="Grigoriev I.V."/>
        </authorList>
    </citation>
    <scope>NUCLEOTIDE SEQUENCE</scope>
    <source>
        <strain evidence="10">CCBAS 213</strain>
    </source>
</reference>
<protein>
    <submittedName>
        <fullName evidence="10">Cytochrome P450</fullName>
    </submittedName>
</protein>
<evidence type="ECO:0000256" key="1">
    <source>
        <dbReference type="ARBA" id="ARBA00001971"/>
    </source>
</evidence>
<dbReference type="AlphaFoldDB" id="A0AA39NC60"/>
<proteinExistence type="inferred from homology"/>
<keyword evidence="4 9" id="KW-0349">Heme</keyword>
<dbReference type="SUPFAM" id="SSF48264">
    <property type="entry name" value="Cytochrome P450"/>
    <property type="match status" value="2"/>
</dbReference>
<keyword evidence="11" id="KW-1185">Reference proteome</keyword>
<keyword evidence="5 9" id="KW-0479">Metal-binding</keyword>
<dbReference type="EMBL" id="JAUEPS010000008">
    <property type="protein sequence ID" value="KAK0462940.1"/>
    <property type="molecule type" value="Genomic_DNA"/>
</dbReference>
<evidence type="ECO:0000256" key="8">
    <source>
        <dbReference type="ARBA" id="ARBA00023033"/>
    </source>
</evidence>
<dbReference type="GO" id="GO:0005506">
    <property type="term" value="F:iron ion binding"/>
    <property type="evidence" value="ECO:0007669"/>
    <property type="project" value="InterPro"/>
</dbReference>
<keyword evidence="8" id="KW-0503">Monooxygenase</keyword>
<dbReference type="PRINTS" id="PR00463">
    <property type="entry name" value="EP450I"/>
</dbReference>
<feature type="binding site" description="axial binding residue" evidence="9">
    <location>
        <position position="862"/>
    </location>
    <ligand>
        <name>heme</name>
        <dbReference type="ChEBI" id="CHEBI:30413"/>
    </ligand>
    <ligandPart>
        <name>Fe</name>
        <dbReference type="ChEBI" id="CHEBI:18248"/>
    </ligandPart>
</feature>
<evidence type="ECO:0000313" key="11">
    <source>
        <dbReference type="Proteomes" id="UP001175211"/>
    </source>
</evidence>
<dbReference type="PANTHER" id="PTHR46300">
    <property type="entry name" value="P450, PUTATIVE (EUROFUNG)-RELATED-RELATED"/>
    <property type="match status" value="1"/>
</dbReference>
<dbReference type="GeneID" id="85363478"/>
<organism evidence="10 11">
    <name type="scientific">Armillaria tabescens</name>
    <name type="common">Ringless honey mushroom</name>
    <name type="synonym">Agaricus tabescens</name>
    <dbReference type="NCBI Taxonomy" id="1929756"/>
    <lineage>
        <taxon>Eukaryota</taxon>
        <taxon>Fungi</taxon>
        <taxon>Dikarya</taxon>
        <taxon>Basidiomycota</taxon>
        <taxon>Agaricomycotina</taxon>
        <taxon>Agaricomycetes</taxon>
        <taxon>Agaricomycetidae</taxon>
        <taxon>Agaricales</taxon>
        <taxon>Marasmiineae</taxon>
        <taxon>Physalacriaceae</taxon>
        <taxon>Desarmillaria</taxon>
    </lineage>
</organism>
<dbReference type="GO" id="GO:0004497">
    <property type="term" value="F:monooxygenase activity"/>
    <property type="evidence" value="ECO:0007669"/>
    <property type="project" value="UniProtKB-KW"/>
</dbReference>
<keyword evidence="7 9" id="KW-0408">Iron</keyword>
<accession>A0AA39NC60</accession>
<comment type="similarity">
    <text evidence="3">Belongs to the cytochrome P450 family.</text>
</comment>
<comment type="caution">
    <text evidence="10">The sequence shown here is derived from an EMBL/GenBank/DDBJ whole genome shotgun (WGS) entry which is preliminary data.</text>
</comment>
<dbReference type="Pfam" id="PF00067">
    <property type="entry name" value="p450"/>
    <property type="match status" value="2"/>
</dbReference>
<evidence type="ECO:0000256" key="5">
    <source>
        <dbReference type="ARBA" id="ARBA00022723"/>
    </source>
</evidence>
<evidence type="ECO:0000256" key="2">
    <source>
        <dbReference type="ARBA" id="ARBA00005179"/>
    </source>
</evidence>
<evidence type="ECO:0000256" key="6">
    <source>
        <dbReference type="ARBA" id="ARBA00023002"/>
    </source>
</evidence>
<dbReference type="Proteomes" id="UP001175211">
    <property type="component" value="Unassembled WGS sequence"/>
</dbReference>
<comment type="pathway">
    <text evidence="2">Secondary metabolite biosynthesis.</text>
</comment>
<dbReference type="InterPro" id="IPR036396">
    <property type="entry name" value="Cyt_P450_sf"/>
</dbReference>
<evidence type="ECO:0000256" key="4">
    <source>
        <dbReference type="ARBA" id="ARBA00022617"/>
    </source>
</evidence>
<dbReference type="PANTHER" id="PTHR46300:SF7">
    <property type="entry name" value="P450, PUTATIVE (EUROFUNG)-RELATED"/>
    <property type="match status" value="1"/>
</dbReference>
<dbReference type="InterPro" id="IPR002401">
    <property type="entry name" value="Cyt_P450_E_grp-I"/>
</dbReference>
<dbReference type="Gene3D" id="1.10.630.10">
    <property type="entry name" value="Cytochrome P450"/>
    <property type="match status" value="2"/>
</dbReference>
<sequence length="876" mass="98597">MDFFRAADLSAFLALSYVLYRLFLKPQLRLPPGPRGLPIVGNIYDVPEKYEWITYRDMARRYNSDIIHLDLMGTNLIVVNTREAARELFDKRSAIYSDRINSVSLSSFALQNRFHLAFCLLSIRRLLERKFLREHTLRRTAMAGMAEAGNAGSFLVDSFPILQYVPDWFPGADFKRKAAHWNLSVKAMPHVTMKFVHDSKVSGTSNYSIASKCIDEMEENAERSSEKEEILRNVLASSYAAGSDTTVSALSTFLLAMTQNPDIQRKAQEAIDDAIGCDRLPEFSDYNTIPYINALLKEVLQWKLVTPLAVPHRVSQDDEYQGYHIPKDSIVVGNAWAMVNDVSVYGENPNVFNPNRFLKDGKINADIPHPSEAFGFGRQICPGQEMAEASIWMSIASILAVFNVTKAVDDKGDVIEPSGKALSSDDLVKTLRKFHQALMDLSLVDIVAFLALVYTLNRFLSSKPKRHLPPGPKGLPIIGNIYDIPEKYEWVTYRDLSRQYDSEIISLNLVGYPGHRYQRSRCRQGFVGDFPMLNDLMGFEWETAFAHYGEAWKAHRKIFYQEFGGSNSGKYNQQQVDSARFLLRRLLDDPEIFMDSVRLMAGRMILGITYGIDVKMADDYYLRIAEASLKAMAAAANAGSFFVDVFLILRFTPDWFPGAGFKRKAKEWRKPITAMPLVTMDFVEQSIKNGSAEPSIAYKYVSQMDADNAQTKEAENIISGTMASFYTGGADTTVSTLCSFILAMVLYPEVQKKGQTAVDEATGPGRLPDFSDCKSLPYLQAIVNEVLRWAPVSAFSEDNKYRGYDVPAGATVVGNVWALLNDETTYGPDTHKFNPDRFMKDGKLNPNVPFPSETFGFGQHKCPGPAWSARFLFERC</sequence>
<comment type="cofactor">
    <cofactor evidence="1 9">
        <name>heme</name>
        <dbReference type="ChEBI" id="CHEBI:30413"/>
    </cofactor>
</comment>
<evidence type="ECO:0000256" key="7">
    <source>
        <dbReference type="ARBA" id="ARBA00023004"/>
    </source>
</evidence>
<dbReference type="InterPro" id="IPR001128">
    <property type="entry name" value="Cyt_P450"/>
</dbReference>
<gene>
    <name evidence="10" type="ORF">EV420DRAFT_1731804</name>
</gene>
<evidence type="ECO:0000313" key="10">
    <source>
        <dbReference type="EMBL" id="KAK0462940.1"/>
    </source>
</evidence>
<dbReference type="GO" id="GO:0020037">
    <property type="term" value="F:heme binding"/>
    <property type="evidence" value="ECO:0007669"/>
    <property type="project" value="InterPro"/>
</dbReference>
<dbReference type="InterPro" id="IPR050364">
    <property type="entry name" value="Cytochrome_P450_fung"/>
</dbReference>
<name>A0AA39NC60_ARMTA</name>
<keyword evidence="6" id="KW-0560">Oxidoreductase</keyword>